<evidence type="ECO:0000256" key="1">
    <source>
        <dbReference type="SAM" id="Phobius"/>
    </source>
</evidence>
<keyword evidence="1" id="KW-1133">Transmembrane helix</keyword>
<sequence>MLKIQYGVFLLLAAAIFIFTGPAGRRCFFLAVATGGSASFLIRFLYAGLGTAELTLLQALVFPFLVLGTWGALFLVSKLRGR</sequence>
<feature type="transmembrane region" description="Helical" evidence="1">
    <location>
        <begin position="6"/>
        <end position="23"/>
    </location>
</feature>
<feature type="transmembrane region" description="Helical" evidence="1">
    <location>
        <begin position="55"/>
        <end position="76"/>
    </location>
</feature>
<reference evidence="2" key="1">
    <citation type="submission" date="2016-04" db="EMBL/GenBank/DDBJ databases">
        <authorList>
            <person name="Evans L.H."/>
            <person name="Alamgir A."/>
            <person name="Owens N."/>
            <person name="Weber N.D."/>
            <person name="Virtaneva K."/>
            <person name="Barbian K."/>
            <person name="Babar A."/>
            <person name="Rosenke K."/>
        </authorList>
    </citation>
    <scope>NUCLEOTIDE SEQUENCE</scope>
    <source>
        <strain evidence="2">86</strain>
    </source>
</reference>
<proteinExistence type="predicted"/>
<protein>
    <submittedName>
        <fullName evidence="2">Uncharacterized protein</fullName>
    </submittedName>
</protein>
<accession>A0A212JYQ6</accession>
<name>A0A212JYQ6_9DELT</name>
<feature type="transmembrane region" description="Helical" evidence="1">
    <location>
        <begin position="28"/>
        <end position="49"/>
    </location>
</feature>
<keyword evidence="1" id="KW-0812">Transmembrane</keyword>
<gene>
    <name evidence="2" type="ORF">KL86DPRO_20323</name>
</gene>
<organism evidence="2">
    <name type="scientific">uncultured delta proteobacterium</name>
    <dbReference type="NCBI Taxonomy" id="34034"/>
    <lineage>
        <taxon>Bacteria</taxon>
        <taxon>Deltaproteobacteria</taxon>
        <taxon>environmental samples</taxon>
    </lineage>
</organism>
<evidence type="ECO:0000313" key="2">
    <source>
        <dbReference type="EMBL" id="SBW04482.1"/>
    </source>
</evidence>
<dbReference type="AlphaFoldDB" id="A0A212JYQ6"/>
<dbReference type="EMBL" id="FLUQ01000002">
    <property type="protein sequence ID" value="SBW04482.1"/>
    <property type="molecule type" value="Genomic_DNA"/>
</dbReference>
<keyword evidence="1" id="KW-0472">Membrane</keyword>